<sequence>MKINVEHVAKLARLGLTEQEKDKFAKDLSAILDFIGKLSEVDVDKIEPTAQVTGLSNAWRVDESIKREAPSRKKILDNAPEVKGGYIKVKAVFE</sequence>
<comment type="catalytic activity">
    <reaction evidence="1">
        <text>L-aspartyl-tRNA(Asn) + L-glutamine + ATP + H2O = L-asparaginyl-tRNA(Asn) + L-glutamate + ADP + phosphate + 2 H(+)</text>
        <dbReference type="Rhea" id="RHEA:14513"/>
        <dbReference type="Rhea" id="RHEA-COMP:9674"/>
        <dbReference type="Rhea" id="RHEA-COMP:9677"/>
        <dbReference type="ChEBI" id="CHEBI:15377"/>
        <dbReference type="ChEBI" id="CHEBI:15378"/>
        <dbReference type="ChEBI" id="CHEBI:29985"/>
        <dbReference type="ChEBI" id="CHEBI:30616"/>
        <dbReference type="ChEBI" id="CHEBI:43474"/>
        <dbReference type="ChEBI" id="CHEBI:58359"/>
        <dbReference type="ChEBI" id="CHEBI:78515"/>
        <dbReference type="ChEBI" id="CHEBI:78516"/>
        <dbReference type="ChEBI" id="CHEBI:456216"/>
    </reaction>
</comment>
<keyword evidence="1" id="KW-0648">Protein biosynthesis</keyword>
<dbReference type="NCBIfam" id="TIGR00135">
    <property type="entry name" value="gatC"/>
    <property type="match status" value="1"/>
</dbReference>
<dbReference type="GO" id="GO:0050567">
    <property type="term" value="F:glutaminyl-tRNA synthase (glutamine-hydrolyzing) activity"/>
    <property type="evidence" value="ECO:0007669"/>
    <property type="project" value="UniProtKB-UniRule"/>
</dbReference>
<comment type="catalytic activity">
    <reaction evidence="1">
        <text>L-glutamyl-tRNA(Gln) + L-glutamine + ATP + H2O = L-glutaminyl-tRNA(Gln) + L-glutamate + ADP + phosphate + H(+)</text>
        <dbReference type="Rhea" id="RHEA:17521"/>
        <dbReference type="Rhea" id="RHEA-COMP:9681"/>
        <dbReference type="Rhea" id="RHEA-COMP:9684"/>
        <dbReference type="ChEBI" id="CHEBI:15377"/>
        <dbReference type="ChEBI" id="CHEBI:15378"/>
        <dbReference type="ChEBI" id="CHEBI:29985"/>
        <dbReference type="ChEBI" id="CHEBI:30616"/>
        <dbReference type="ChEBI" id="CHEBI:43474"/>
        <dbReference type="ChEBI" id="CHEBI:58359"/>
        <dbReference type="ChEBI" id="CHEBI:78520"/>
        <dbReference type="ChEBI" id="CHEBI:78521"/>
        <dbReference type="ChEBI" id="CHEBI:456216"/>
    </reaction>
</comment>
<evidence type="ECO:0000313" key="2">
    <source>
        <dbReference type="EMBL" id="PIV38805.1"/>
    </source>
</evidence>
<dbReference type="EMBL" id="PEUE01000003">
    <property type="protein sequence ID" value="PIV38805.1"/>
    <property type="molecule type" value="Genomic_DNA"/>
</dbReference>
<name>A0A2M7D703_9BACT</name>
<dbReference type="AlphaFoldDB" id="A0A2M7D703"/>
<dbReference type="EC" id="6.3.5.-" evidence="1"/>
<dbReference type="GO" id="GO:0016740">
    <property type="term" value="F:transferase activity"/>
    <property type="evidence" value="ECO:0007669"/>
    <property type="project" value="UniProtKB-KW"/>
</dbReference>
<keyword evidence="2" id="KW-0808">Transferase</keyword>
<dbReference type="HAMAP" id="MF_00122">
    <property type="entry name" value="GatC"/>
    <property type="match status" value="1"/>
</dbReference>
<dbReference type="SUPFAM" id="SSF141000">
    <property type="entry name" value="Glu-tRNAGln amidotransferase C subunit"/>
    <property type="match status" value="1"/>
</dbReference>
<accession>A0A2M7D703</accession>
<keyword evidence="1" id="KW-0067">ATP-binding</keyword>
<comment type="caution">
    <text evidence="2">The sequence shown here is derived from an EMBL/GenBank/DDBJ whole genome shotgun (WGS) entry which is preliminary data.</text>
</comment>
<comment type="subunit">
    <text evidence="1">Heterotrimer of A, B and C subunits.</text>
</comment>
<dbReference type="InterPro" id="IPR003837">
    <property type="entry name" value="GatC"/>
</dbReference>
<comment type="similarity">
    <text evidence="1">Belongs to the GatC family.</text>
</comment>
<reference evidence="3" key="1">
    <citation type="submission" date="2017-09" db="EMBL/GenBank/DDBJ databases">
        <title>Depth-based differentiation of microbial function through sediment-hosted aquifers and enrichment of novel symbionts in the deep terrestrial subsurface.</title>
        <authorList>
            <person name="Probst A.J."/>
            <person name="Ladd B."/>
            <person name="Jarett J.K."/>
            <person name="Geller-Mcgrath D.E."/>
            <person name="Sieber C.M.K."/>
            <person name="Emerson J.B."/>
            <person name="Anantharaman K."/>
            <person name="Thomas B.C."/>
            <person name="Malmstrom R."/>
            <person name="Stieglmeier M."/>
            <person name="Klingl A."/>
            <person name="Woyke T."/>
            <person name="Ryan C.M."/>
            <person name="Banfield J.F."/>
        </authorList>
    </citation>
    <scope>NUCLEOTIDE SEQUENCE [LARGE SCALE GENOMIC DNA]</scope>
</reference>
<dbReference type="GO" id="GO:0070681">
    <property type="term" value="P:glutaminyl-tRNAGln biosynthesis via transamidation"/>
    <property type="evidence" value="ECO:0007669"/>
    <property type="project" value="TreeGrafter"/>
</dbReference>
<dbReference type="PANTHER" id="PTHR15004:SF0">
    <property type="entry name" value="GLUTAMYL-TRNA(GLN) AMIDOTRANSFERASE SUBUNIT C, MITOCHONDRIAL"/>
    <property type="match status" value="1"/>
</dbReference>
<dbReference type="GO" id="GO:0050566">
    <property type="term" value="F:asparaginyl-tRNA synthase (glutamine-hydrolyzing) activity"/>
    <property type="evidence" value="ECO:0007669"/>
    <property type="project" value="RHEA"/>
</dbReference>
<keyword evidence="1" id="KW-0547">Nucleotide-binding</keyword>
<gene>
    <name evidence="1 2" type="primary">gatC</name>
    <name evidence="2" type="ORF">COS30_00135</name>
</gene>
<protein>
    <recommendedName>
        <fullName evidence="1">Aspartyl/glutamyl-tRNA(Asn/Gln) amidotransferase subunit C</fullName>
        <shortName evidence="1">Asp/Glu-ADT subunit C</shortName>
        <ecNumber evidence="1">6.3.5.-</ecNumber>
    </recommendedName>
</protein>
<dbReference type="GO" id="GO:0005524">
    <property type="term" value="F:ATP binding"/>
    <property type="evidence" value="ECO:0007669"/>
    <property type="project" value="UniProtKB-KW"/>
</dbReference>
<dbReference type="GO" id="GO:0006450">
    <property type="term" value="P:regulation of translational fidelity"/>
    <property type="evidence" value="ECO:0007669"/>
    <property type="project" value="InterPro"/>
</dbReference>
<dbReference type="PANTHER" id="PTHR15004">
    <property type="entry name" value="GLUTAMYL-TRNA(GLN) AMIDOTRANSFERASE SUBUNIT C, MITOCHONDRIAL"/>
    <property type="match status" value="1"/>
</dbReference>
<evidence type="ECO:0000256" key="1">
    <source>
        <dbReference type="HAMAP-Rule" id="MF_00122"/>
    </source>
</evidence>
<dbReference type="Proteomes" id="UP000229247">
    <property type="component" value="Unassembled WGS sequence"/>
</dbReference>
<evidence type="ECO:0000313" key="3">
    <source>
        <dbReference type="Proteomes" id="UP000229247"/>
    </source>
</evidence>
<dbReference type="Gene3D" id="1.10.20.60">
    <property type="entry name" value="Glu-tRNAGln amidotransferase C subunit, N-terminal domain"/>
    <property type="match status" value="1"/>
</dbReference>
<dbReference type="Pfam" id="PF02686">
    <property type="entry name" value="GatC"/>
    <property type="match status" value="1"/>
</dbReference>
<comment type="function">
    <text evidence="1">Allows the formation of correctly charged Asn-tRNA(Asn) or Gln-tRNA(Gln) through the transamidation of misacylated Asp-tRNA(Asn) or Glu-tRNA(Gln) in organisms which lack either or both of asparaginyl-tRNA or glutaminyl-tRNA synthetases. The reaction takes place in the presence of glutamine and ATP through an activated phospho-Asp-tRNA(Asn) or phospho-Glu-tRNA(Gln).</text>
</comment>
<organism evidence="2 3">
    <name type="scientific">Candidatus Portnoybacteria bacterium CG02_land_8_20_14_3_00_45_8</name>
    <dbReference type="NCBI Taxonomy" id="1974807"/>
    <lineage>
        <taxon>Bacteria</taxon>
        <taxon>Candidatus Portnoyibacteriota</taxon>
    </lineage>
</organism>
<dbReference type="GO" id="GO:0006412">
    <property type="term" value="P:translation"/>
    <property type="evidence" value="ECO:0007669"/>
    <property type="project" value="UniProtKB-UniRule"/>
</dbReference>
<proteinExistence type="inferred from homology"/>
<dbReference type="InterPro" id="IPR036113">
    <property type="entry name" value="Asp/Glu-ADT_sf_sub_c"/>
</dbReference>
<keyword evidence="1 2" id="KW-0436">Ligase</keyword>